<dbReference type="EMBL" id="CAXIEN010000099">
    <property type="protein sequence ID" value="CAL1277151.1"/>
    <property type="molecule type" value="Genomic_DNA"/>
</dbReference>
<feature type="non-terminal residue" evidence="1">
    <location>
        <position position="1"/>
    </location>
</feature>
<name>A0AAV1ZZB3_9ARAC</name>
<evidence type="ECO:0000313" key="2">
    <source>
        <dbReference type="Proteomes" id="UP001497382"/>
    </source>
</evidence>
<evidence type="ECO:0000313" key="1">
    <source>
        <dbReference type="EMBL" id="CAL1277151.1"/>
    </source>
</evidence>
<accession>A0AAV1ZZB3</accession>
<comment type="caution">
    <text evidence="1">The sequence shown here is derived from an EMBL/GenBank/DDBJ whole genome shotgun (WGS) entry which is preliminary data.</text>
</comment>
<sequence>IFLLRVIQIRIMNYYYYRTKVSSGYERRIIIIR</sequence>
<dbReference type="Proteomes" id="UP001497382">
    <property type="component" value="Unassembled WGS sequence"/>
</dbReference>
<keyword evidence="2" id="KW-1185">Reference proteome</keyword>
<protein>
    <submittedName>
        <fullName evidence="1">Uncharacterized protein</fullName>
    </submittedName>
</protein>
<gene>
    <name evidence="1" type="ORF">LARSCL_LOCUS9046</name>
</gene>
<proteinExistence type="predicted"/>
<organism evidence="1 2">
    <name type="scientific">Larinioides sclopetarius</name>
    <dbReference type="NCBI Taxonomy" id="280406"/>
    <lineage>
        <taxon>Eukaryota</taxon>
        <taxon>Metazoa</taxon>
        <taxon>Ecdysozoa</taxon>
        <taxon>Arthropoda</taxon>
        <taxon>Chelicerata</taxon>
        <taxon>Arachnida</taxon>
        <taxon>Araneae</taxon>
        <taxon>Araneomorphae</taxon>
        <taxon>Entelegynae</taxon>
        <taxon>Araneoidea</taxon>
        <taxon>Araneidae</taxon>
        <taxon>Larinioides</taxon>
    </lineage>
</organism>
<reference evidence="1 2" key="1">
    <citation type="submission" date="2024-04" db="EMBL/GenBank/DDBJ databases">
        <authorList>
            <person name="Rising A."/>
            <person name="Reimegard J."/>
            <person name="Sonavane S."/>
            <person name="Akerstrom W."/>
            <person name="Nylinder S."/>
            <person name="Hedman E."/>
            <person name="Kallberg Y."/>
        </authorList>
    </citation>
    <scope>NUCLEOTIDE SEQUENCE [LARGE SCALE GENOMIC DNA]</scope>
</reference>
<dbReference type="AlphaFoldDB" id="A0AAV1ZZB3"/>